<accession>A0ABD3NK27</accession>
<evidence type="ECO:0000313" key="2">
    <source>
        <dbReference type="Proteomes" id="UP001530400"/>
    </source>
</evidence>
<proteinExistence type="predicted"/>
<comment type="caution">
    <text evidence="1">The sequence shown here is derived from an EMBL/GenBank/DDBJ whole genome shotgun (WGS) entry which is preliminary data.</text>
</comment>
<dbReference type="SUPFAM" id="SSF50978">
    <property type="entry name" value="WD40 repeat-like"/>
    <property type="match status" value="1"/>
</dbReference>
<name>A0ABD3NK27_9STRA</name>
<dbReference type="EMBL" id="JALLPJ020001160">
    <property type="protein sequence ID" value="KAL3775286.1"/>
    <property type="molecule type" value="Genomic_DNA"/>
</dbReference>
<dbReference type="Proteomes" id="UP001530400">
    <property type="component" value="Unassembled WGS sequence"/>
</dbReference>
<sequence>MLRFWSVMRQKRLYFYLGLLLYLEAVQVLCFVLQSQQLSKLKGIGITSIIPVPNVVVSTSVELFVGTKRGNIIHVVLPLPPSPDDSVRVNTVSNTNTSTETTLKPYPVYSMAVVTKPCDNHSGEFDLLTGGGDRYVTVWELKGESALGGIEIRQQLGPHTGWVKDLVSLPYKSNKNCNEDSTLFSIGCNCIEVWVYTKENYKHMCKLQIESSVEMGSTLSSDLLCLATYHCDDTSNSYLLAGGVDGRLHRWKLELPNSIDNMRKVSRFINAGVVGAHNGRLNKILVCNNFGALVSVGADGVVACRMITNYKPLDGWETSKIEVSIKSDDKLTSSCVVDDGLSRAIIAVGTSSGKLVLVQIVRTESNAKLTLLESLHVTKDENNPSTIHAMCSFKYNQFQETSSYLIAIGHSHGLSICTLNI</sequence>
<dbReference type="InterPro" id="IPR015943">
    <property type="entry name" value="WD40/YVTN_repeat-like_dom_sf"/>
</dbReference>
<dbReference type="Gene3D" id="2.130.10.10">
    <property type="entry name" value="YVTN repeat-like/Quinoprotein amine dehydrogenase"/>
    <property type="match status" value="1"/>
</dbReference>
<dbReference type="AlphaFoldDB" id="A0ABD3NK27"/>
<reference evidence="1 2" key="1">
    <citation type="submission" date="2024-10" db="EMBL/GenBank/DDBJ databases">
        <title>Updated reference genomes for cyclostephanoid diatoms.</title>
        <authorList>
            <person name="Roberts W.R."/>
            <person name="Alverson A.J."/>
        </authorList>
    </citation>
    <scope>NUCLEOTIDE SEQUENCE [LARGE SCALE GENOMIC DNA]</scope>
    <source>
        <strain evidence="1 2">AJA010-31</strain>
    </source>
</reference>
<organism evidence="1 2">
    <name type="scientific">Cyclotella atomus</name>
    <dbReference type="NCBI Taxonomy" id="382360"/>
    <lineage>
        <taxon>Eukaryota</taxon>
        <taxon>Sar</taxon>
        <taxon>Stramenopiles</taxon>
        <taxon>Ochrophyta</taxon>
        <taxon>Bacillariophyta</taxon>
        <taxon>Coscinodiscophyceae</taxon>
        <taxon>Thalassiosirophycidae</taxon>
        <taxon>Stephanodiscales</taxon>
        <taxon>Stephanodiscaceae</taxon>
        <taxon>Cyclotella</taxon>
    </lineage>
</organism>
<evidence type="ECO:0000313" key="1">
    <source>
        <dbReference type="EMBL" id="KAL3775286.1"/>
    </source>
</evidence>
<protein>
    <submittedName>
        <fullName evidence="1">Uncharacterized protein</fullName>
    </submittedName>
</protein>
<dbReference type="InterPro" id="IPR036322">
    <property type="entry name" value="WD40_repeat_dom_sf"/>
</dbReference>
<gene>
    <name evidence="1" type="ORF">ACHAWO_013092</name>
</gene>
<keyword evidence="2" id="KW-1185">Reference proteome</keyword>